<reference evidence="2 3" key="1">
    <citation type="submission" date="2024-06" db="EMBL/GenBank/DDBJ databases">
        <title>The Natural Products Discovery Center: Release of the First 8490 Sequenced Strains for Exploring Actinobacteria Biosynthetic Diversity.</title>
        <authorList>
            <person name="Kalkreuter E."/>
            <person name="Kautsar S.A."/>
            <person name="Yang D."/>
            <person name="Bader C.D."/>
            <person name="Teijaro C.N."/>
            <person name="Fluegel L."/>
            <person name="Davis C.M."/>
            <person name="Simpson J.R."/>
            <person name="Lauterbach L."/>
            <person name="Steele A.D."/>
            <person name="Gui C."/>
            <person name="Meng S."/>
            <person name="Li G."/>
            <person name="Viehrig K."/>
            <person name="Ye F."/>
            <person name="Su P."/>
            <person name="Kiefer A.F."/>
            <person name="Nichols A."/>
            <person name="Cepeda A.J."/>
            <person name="Yan W."/>
            <person name="Fan B."/>
            <person name="Jiang Y."/>
            <person name="Adhikari A."/>
            <person name="Zheng C.-J."/>
            <person name="Schuster L."/>
            <person name="Cowan T.M."/>
            <person name="Smanski M.J."/>
            <person name="Chevrette M.G."/>
            <person name="De Carvalho L.P.S."/>
            <person name="Shen B."/>
        </authorList>
    </citation>
    <scope>NUCLEOTIDE SEQUENCE [LARGE SCALE GENOMIC DNA]</scope>
    <source>
        <strain evidence="2 3">NPDC005137</strain>
    </source>
</reference>
<gene>
    <name evidence="2" type="ORF">ABZV61_26890</name>
</gene>
<dbReference type="Proteomes" id="UP001550044">
    <property type="component" value="Unassembled WGS sequence"/>
</dbReference>
<sequence length="209" mass="22376">MSTLVCTLLLGVFVLSGCSEAEGQPDVPKDFARCHQFLGEKNVGTVVDEMGEGDPKVAARLGLRELAGRLRSEAEAWTERDLLHDSYSACRISVLGKDDGAQVTEATVKWSVLTVKSMSEPKYTRSWRKVNGQVFVEKETGRPSMKLLVACGVSGAPSGQELGLPLEMEVADPGLNLSLRQNVLTAFARAITGELACADTPEIPTALPG</sequence>
<evidence type="ECO:0008006" key="4">
    <source>
        <dbReference type="Google" id="ProtNLM"/>
    </source>
</evidence>
<keyword evidence="1" id="KW-0732">Signal</keyword>
<comment type="caution">
    <text evidence="2">The sequence shown here is derived from an EMBL/GenBank/DDBJ whole genome shotgun (WGS) entry which is preliminary data.</text>
</comment>
<dbReference type="EMBL" id="JBEXIP010000025">
    <property type="protein sequence ID" value="MET8436342.1"/>
    <property type="molecule type" value="Genomic_DNA"/>
</dbReference>
<feature type="signal peptide" evidence="1">
    <location>
        <begin position="1"/>
        <end position="21"/>
    </location>
</feature>
<keyword evidence="3" id="KW-1185">Reference proteome</keyword>
<evidence type="ECO:0000313" key="3">
    <source>
        <dbReference type="Proteomes" id="UP001550044"/>
    </source>
</evidence>
<name>A0ABV2UEQ9_9ACTN</name>
<evidence type="ECO:0000256" key="1">
    <source>
        <dbReference type="SAM" id="SignalP"/>
    </source>
</evidence>
<accession>A0ABV2UEQ9</accession>
<feature type="chain" id="PRO_5045139296" description="Lipoprotein" evidence="1">
    <location>
        <begin position="22"/>
        <end position="209"/>
    </location>
</feature>
<protein>
    <recommendedName>
        <fullName evidence="4">Lipoprotein</fullName>
    </recommendedName>
</protein>
<evidence type="ECO:0000313" key="2">
    <source>
        <dbReference type="EMBL" id="MET8436342.1"/>
    </source>
</evidence>
<organism evidence="2 3">
    <name type="scientific">Streptomyces sp. 900116325</name>
    <dbReference type="NCBI Taxonomy" id="3154295"/>
    <lineage>
        <taxon>Bacteria</taxon>
        <taxon>Bacillati</taxon>
        <taxon>Actinomycetota</taxon>
        <taxon>Actinomycetes</taxon>
        <taxon>Kitasatosporales</taxon>
        <taxon>Streptomycetaceae</taxon>
        <taxon>Streptomyces</taxon>
    </lineage>
</organism>
<proteinExistence type="predicted"/>
<dbReference type="RefSeq" id="WP_356668942.1">
    <property type="nucleotide sequence ID" value="NZ_JBEXEF010000001.1"/>
</dbReference>